<keyword evidence="1" id="KW-0067">ATP-binding</keyword>
<dbReference type="Proteomes" id="UP000664109">
    <property type="component" value="Unassembled WGS sequence"/>
</dbReference>
<dbReference type="RefSeq" id="WP_205373755.1">
    <property type="nucleotide sequence ID" value="NZ_JAFEJA010000001.1"/>
</dbReference>
<dbReference type="EMBL" id="JAFEJA010000001">
    <property type="protein sequence ID" value="MBM9619645.1"/>
    <property type="molecule type" value="Genomic_DNA"/>
</dbReference>
<gene>
    <name evidence="4" type="ORF">JE024_13050</name>
</gene>
<proteinExistence type="predicted"/>
<evidence type="ECO:0000313" key="4">
    <source>
        <dbReference type="EMBL" id="MBM9619645.1"/>
    </source>
</evidence>
<accession>A0ABS2UQA8</accession>
<evidence type="ECO:0000256" key="1">
    <source>
        <dbReference type="PROSITE-ProRule" id="PRU00409"/>
    </source>
</evidence>
<dbReference type="PROSITE" id="PS50975">
    <property type="entry name" value="ATP_GRASP"/>
    <property type="match status" value="1"/>
</dbReference>
<comment type="caution">
    <text evidence="4">The sequence shown here is derived from an EMBL/GenBank/DDBJ whole genome shotgun (WGS) entry which is preliminary data.</text>
</comment>
<evidence type="ECO:0000259" key="3">
    <source>
        <dbReference type="PROSITE" id="PS50975"/>
    </source>
</evidence>
<feature type="compositionally biased region" description="Basic residues" evidence="2">
    <location>
        <begin position="51"/>
        <end position="62"/>
    </location>
</feature>
<keyword evidence="1" id="KW-0547">Nucleotide-binding</keyword>
<protein>
    <submittedName>
        <fullName evidence="4">ATP-grasp domain-containing protein</fullName>
    </submittedName>
</protein>
<reference evidence="4 5" key="1">
    <citation type="journal article" date="2016" name="Arch. Microbiol.">
        <title>Streptomyces zhihengii sp. nov., isolated from rhizospheric soil of Psammosilene tunicoides.</title>
        <authorList>
            <person name="Huang M.J."/>
            <person name="Fei J.J."/>
            <person name="Salam N."/>
            <person name="Kim C.J."/>
            <person name="Hozzein W.N."/>
            <person name="Xiao M."/>
            <person name="Huang H.Q."/>
            <person name="Li W.J."/>
        </authorList>
    </citation>
    <scope>NUCLEOTIDE SEQUENCE [LARGE SCALE GENOMIC DNA]</scope>
    <source>
        <strain evidence="4 5">YIM T102</strain>
    </source>
</reference>
<evidence type="ECO:0000313" key="5">
    <source>
        <dbReference type="Proteomes" id="UP000664109"/>
    </source>
</evidence>
<dbReference type="Gene3D" id="3.30.470.20">
    <property type="entry name" value="ATP-grasp fold, B domain"/>
    <property type="match status" value="1"/>
</dbReference>
<keyword evidence="5" id="KW-1185">Reference proteome</keyword>
<name>A0ABS2UQA8_9ACTN</name>
<evidence type="ECO:0000256" key="2">
    <source>
        <dbReference type="SAM" id="MobiDB-lite"/>
    </source>
</evidence>
<feature type="domain" description="ATP-grasp" evidence="3">
    <location>
        <begin position="130"/>
        <end position="323"/>
    </location>
</feature>
<feature type="region of interest" description="Disordered" evidence="2">
    <location>
        <begin position="47"/>
        <end position="68"/>
    </location>
</feature>
<dbReference type="InterPro" id="IPR011761">
    <property type="entry name" value="ATP-grasp"/>
</dbReference>
<dbReference type="SUPFAM" id="SSF56059">
    <property type="entry name" value="Glutathione synthetase ATP-binding domain-like"/>
    <property type="match status" value="1"/>
</dbReference>
<feature type="region of interest" description="Disordered" evidence="2">
    <location>
        <begin position="395"/>
        <end position="441"/>
    </location>
</feature>
<sequence>MTDLDPAVPALVLRLDRNPFHHGTLGAVRSLGRAGVEVHAVVESPRSPVARSRHLHRAHPRPRGAPEPDELVRTLLAVADRIGRPAVLVPMDDLGAIRVAEHAHRLAGRYLLPAQPPALPGRLADKAELAKLCAEAGIPHPDTFVPASAAEAADTVRRIGVPLVAKWSRPWLLDPATGLRSTSLVGSPAAAARLFERRATAGSALLLQRCLPERPHSDWFFHGCFGAGSALLHGGTGRKELSWPPRTGLTALGRWKEDGAVTAAALRLAAHAGYRGILDLDFRRDTDGTCRLLDANPRPGAQFRLFTGADGLDVVRALHLDLTGRPVPPSAGRPDRVFVAENYALLSALTSARPGRGVRLRARRGVETAWFAGDDPAPFAAMAGAWLGRGLAKGARRLRPREDPPPDRGAGTARAPATDSGSSTGTDPDTRNENAPCTTWQ</sequence>
<feature type="compositionally biased region" description="Polar residues" evidence="2">
    <location>
        <begin position="419"/>
        <end position="441"/>
    </location>
</feature>
<organism evidence="4 5">
    <name type="scientific">Streptomyces zhihengii</name>
    <dbReference type="NCBI Taxonomy" id="1818004"/>
    <lineage>
        <taxon>Bacteria</taxon>
        <taxon>Bacillati</taxon>
        <taxon>Actinomycetota</taxon>
        <taxon>Actinomycetes</taxon>
        <taxon>Kitasatosporales</taxon>
        <taxon>Streptomycetaceae</taxon>
        <taxon>Streptomyces</taxon>
    </lineage>
</organism>